<organism evidence="2 3">
    <name type="scientific">Aegilops tauschii subsp. strangulata</name>
    <name type="common">Goatgrass</name>
    <dbReference type="NCBI Taxonomy" id="200361"/>
    <lineage>
        <taxon>Eukaryota</taxon>
        <taxon>Viridiplantae</taxon>
        <taxon>Streptophyta</taxon>
        <taxon>Embryophyta</taxon>
        <taxon>Tracheophyta</taxon>
        <taxon>Spermatophyta</taxon>
        <taxon>Magnoliopsida</taxon>
        <taxon>Liliopsida</taxon>
        <taxon>Poales</taxon>
        <taxon>Poaceae</taxon>
        <taxon>BOP clade</taxon>
        <taxon>Pooideae</taxon>
        <taxon>Triticodae</taxon>
        <taxon>Triticeae</taxon>
        <taxon>Triticinae</taxon>
        <taxon>Aegilops</taxon>
    </lineage>
</organism>
<reference evidence="2" key="3">
    <citation type="journal article" date="2017" name="Nature">
        <title>Genome sequence of the progenitor of the wheat D genome Aegilops tauschii.</title>
        <authorList>
            <person name="Luo M.C."/>
            <person name="Gu Y.Q."/>
            <person name="Puiu D."/>
            <person name="Wang H."/>
            <person name="Twardziok S.O."/>
            <person name="Deal K.R."/>
            <person name="Huo N."/>
            <person name="Zhu T."/>
            <person name="Wang L."/>
            <person name="Wang Y."/>
            <person name="McGuire P.E."/>
            <person name="Liu S."/>
            <person name="Long H."/>
            <person name="Ramasamy R.K."/>
            <person name="Rodriguez J.C."/>
            <person name="Van S.L."/>
            <person name="Yuan L."/>
            <person name="Wang Z."/>
            <person name="Xia Z."/>
            <person name="Xiao L."/>
            <person name="Anderson O.D."/>
            <person name="Ouyang S."/>
            <person name="Liang Y."/>
            <person name="Zimin A.V."/>
            <person name="Pertea G."/>
            <person name="Qi P."/>
            <person name="Bennetzen J.L."/>
            <person name="Dai X."/>
            <person name="Dawson M.W."/>
            <person name="Muller H.G."/>
            <person name="Kugler K."/>
            <person name="Rivarola-Duarte L."/>
            <person name="Spannagl M."/>
            <person name="Mayer K.F.X."/>
            <person name="Lu F.H."/>
            <person name="Bevan M.W."/>
            <person name="Leroy P."/>
            <person name="Li P."/>
            <person name="You F.M."/>
            <person name="Sun Q."/>
            <person name="Liu Z."/>
            <person name="Lyons E."/>
            <person name="Wicker T."/>
            <person name="Salzberg S.L."/>
            <person name="Devos K.M."/>
            <person name="Dvorak J."/>
        </authorList>
    </citation>
    <scope>NUCLEOTIDE SEQUENCE [LARGE SCALE GENOMIC DNA]</scope>
    <source>
        <strain evidence="2">cv. AL8/78</strain>
    </source>
</reference>
<keyword evidence="3" id="KW-1185">Reference proteome</keyword>
<feature type="compositionally biased region" description="Low complexity" evidence="1">
    <location>
        <begin position="105"/>
        <end position="119"/>
    </location>
</feature>
<dbReference type="Proteomes" id="UP000015105">
    <property type="component" value="Chromosome 4D"/>
</dbReference>
<proteinExistence type="predicted"/>
<reference evidence="3" key="2">
    <citation type="journal article" date="2017" name="Nat. Plants">
        <title>The Aegilops tauschii genome reveals multiple impacts of transposons.</title>
        <authorList>
            <person name="Zhao G."/>
            <person name="Zou C."/>
            <person name="Li K."/>
            <person name="Wang K."/>
            <person name="Li T."/>
            <person name="Gao L."/>
            <person name="Zhang X."/>
            <person name="Wang H."/>
            <person name="Yang Z."/>
            <person name="Liu X."/>
            <person name="Jiang W."/>
            <person name="Mao L."/>
            <person name="Kong X."/>
            <person name="Jiao Y."/>
            <person name="Jia J."/>
        </authorList>
    </citation>
    <scope>NUCLEOTIDE SEQUENCE [LARGE SCALE GENOMIC DNA]</scope>
    <source>
        <strain evidence="3">cv. AL8/78</strain>
    </source>
</reference>
<accession>A0A453J2N1</accession>
<reference evidence="2" key="5">
    <citation type="journal article" date="2021" name="G3 (Bethesda)">
        <title>Aegilops tauschii genome assembly Aet v5.0 features greater sequence contiguity and improved annotation.</title>
        <authorList>
            <person name="Wang L."/>
            <person name="Zhu T."/>
            <person name="Rodriguez J.C."/>
            <person name="Deal K.R."/>
            <person name="Dubcovsky J."/>
            <person name="McGuire P.E."/>
            <person name="Lux T."/>
            <person name="Spannagl M."/>
            <person name="Mayer K.F.X."/>
            <person name="Baldrich P."/>
            <person name="Meyers B.C."/>
            <person name="Huo N."/>
            <person name="Gu Y.Q."/>
            <person name="Zhou H."/>
            <person name="Devos K.M."/>
            <person name="Bennetzen J.L."/>
            <person name="Unver T."/>
            <person name="Budak H."/>
            <person name="Gulick P.J."/>
            <person name="Galiba G."/>
            <person name="Kalapos B."/>
            <person name="Nelson D.R."/>
            <person name="Li P."/>
            <person name="You F.M."/>
            <person name="Luo M.C."/>
            <person name="Dvorak J."/>
        </authorList>
    </citation>
    <scope>NUCLEOTIDE SEQUENCE [LARGE SCALE GENOMIC DNA]</scope>
    <source>
        <strain evidence="2">cv. AL8/78</strain>
    </source>
</reference>
<sequence>MRIKSYCLPAARVLGLHRDEIFPLLSFSLVPSEELIRGSWLPSLRPVPVAGRFVGWCVCGGGSEDCRASWLWPWSIRCKGATRAVRAASCVPTWTSWISWRSSCSRRPCTTSPSSCTPAARRRAPSPRCSTSAAP</sequence>
<protein>
    <submittedName>
        <fullName evidence="2">Uncharacterized protein</fullName>
    </submittedName>
</protein>
<dbReference type="AlphaFoldDB" id="A0A453J2N1"/>
<evidence type="ECO:0000313" key="3">
    <source>
        <dbReference type="Proteomes" id="UP000015105"/>
    </source>
</evidence>
<feature type="compositionally biased region" description="Low complexity" evidence="1">
    <location>
        <begin position="126"/>
        <end position="135"/>
    </location>
</feature>
<dbReference type="Gramene" id="AET4Gv20770700.10">
    <property type="protein sequence ID" value="AET4Gv20770700.10"/>
    <property type="gene ID" value="AET4Gv20770700"/>
</dbReference>
<evidence type="ECO:0000256" key="1">
    <source>
        <dbReference type="SAM" id="MobiDB-lite"/>
    </source>
</evidence>
<feature type="region of interest" description="Disordered" evidence="1">
    <location>
        <begin position="105"/>
        <end position="135"/>
    </location>
</feature>
<evidence type="ECO:0000313" key="2">
    <source>
        <dbReference type="EnsemblPlants" id="AET4Gv20770700.10"/>
    </source>
</evidence>
<dbReference type="EnsemblPlants" id="AET4Gv20770700.10">
    <property type="protein sequence ID" value="AET4Gv20770700.10"/>
    <property type="gene ID" value="AET4Gv20770700"/>
</dbReference>
<name>A0A453J2N1_AEGTS</name>
<reference evidence="2" key="4">
    <citation type="submission" date="2019-03" db="UniProtKB">
        <authorList>
            <consortium name="EnsemblPlants"/>
        </authorList>
    </citation>
    <scope>IDENTIFICATION</scope>
</reference>
<reference evidence="3" key="1">
    <citation type="journal article" date="2014" name="Science">
        <title>Ancient hybridizations among the ancestral genomes of bread wheat.</title>
        <authorList>
            <consortium name="International Wheat Genome Sequencing Consortium,"/>
            <person name="Marcussen T."/>
            <person name="Sandve S.R."/>
            <person name="Heier L."/>
            <person name="Spannagl M."/>
            <person name="Pfeifer M."/>
            <person name="Jakobsen K.S."/>
            <person name="Wulff B.B."/>
            <person name="Steuernagel B."/>
            <person name="Mayer K.F."/>
            <person name="Olsen O.A."/>
        </authorList>
    </citation>
    <scope>NUCLEOTIDE SEQUENCE [LARGE SCALE GENOMIC DNA]</scope>
    <source>
        <strain evidence="3">cv. AL8/78</strain>
    </source>
</reference>